<dbReference type="InterPro" id="IPR032272">
    <property type="entry name" value="DUF4834"/>
</dbReference>
<dbReference type="EMBL" id="AP024484">
    <property type="protein sequence ID" value="BCS86017.1"/>
    <property type="molecule type" value="Genomic_DNA"/>
</dbReference>
<evidence type="ECO:0000256" key="1">
    <source>
        <dbReference type="SAM" id="MobiDB-lite"/>
    </source>
</evidence>
<evidence type="ECO:0008006" key="4">
    <source>
        <dbReference type="Google" id="ProtNLM"/>
    </source>
</evidence>
<name>A0ABN6EJI3_9BACT</name>
<proteinExistence type="predicted"/>
<keyword evidence="3" id="KW-1185">Reference proteome</keyword>
<reference evidence="2 3" key="1">
    <citation type="journal article" date="2022" name="Int. J. Syst. Evol. Microbiol.">
        <title>Prevotella herbatica sp. nov., a plant polysaccharide-decomposing anaerobic bacterium isolated from a methanogenic reactor.</title>
        <authorList>
            <person name="Uek A."/>
            <person name="Tonouchi A."/>
            <person name="Kaku N."/>
            <person name="Ueki K."/>
        </authorList>
    </citation>
    <scope>NUCLEOTIDE SEQUENCE [LARGE SCALE GENOMIC DNA]</scope>
    <source>
        <strain evidence="2 3">WR041</strain>
    </source>
</reference>
<dbReference type="Pfam" id="PF16118">
    <property type="entry name" value="DUF4834"/>
    <property type="match status" value="1"/>
</dbReference>
<organism evidence="2 3">
    <name type="scientific">Prevotella herbatica</name>
    <dbReference type="NCBI Taxonomy" id="2801997"/>
    <lineage>
        <taxon>Bacteria</taxon>
        <taxon>Pseudomonadati</taxon>
        <taxon>Bacteroidota</taxon>
        <taxon>Bacteroidia</taxon>
        <taxon>Bacteroidales</taxon>
        <taxon>Prevotellaceae</taxon>
        <taxon>Prevotella</taxon>
    </lineage>
</organism>
<feature type="region of interest" description="Disordered" evidence="1">
    <location>
        <begin position="1"/>
        <end position="56"/>
    </location>
</feature>
<gene>
    <name evidence="2" type="ORF">prwr041_19100</name>
</gene>
<protein>
    <recommendedName>
        <fullName evidence="4">DUF4025 domain-containing protein</fullName>
    </recommendedName>
</protein>
<sequence>MNQFNKQNGNNGERHGKYNSYGDDEKVIDTRNPEDANKKIFTKDEGEYVDYTEEEK</sequence>
<feature type="compositionally biased region" description="Basic and acidic residues" evidence="1">
    <location>
        <begin position="23"/>
        <end position="46"/>
    </location>
</feature>
<accession>A0ABN6EJI3</accession>
<evidence type="ECO:0000313" key="3">
    <source>
        <dbReference type="Proteomes" id="UP001319045"/>
    </source>
</evidence>
<evidence type="ECO:0000313" key="2">
    <source>
        <dbReference type="EMBL" id="BCS86017.1"/>
    </source>
</evidence>
<dbReference type="Proteomes" id="UP001319045">
    <property type="component" value="Chromosome"/>
</dbReference>
<feature type="compositionally biased region" description="Polar residues" evidence="1">
    <location>
        <begin position="1"/>
        <end position="11"/>
    </location>
</feature>
<feature type="compositionally biased region" description="Acidic residues" evidence="1">
    <location>
        <begin position="47"/>
        <end position="56"/>
    </location>
</feature>